<organism evidence="2 3">
    <name type="scientific">Streptomyces thermocoprophilus</name>
    <dbReference type="NCBI Taxonomy" id="78356"/>
    <lineage>
        <taxon>Bacteria</taxon>
        <taxon>Bacillati</taxon>
        <taxon>Actinomycetota</taxon>
        <taxon>Actinomycetes</taxon>
        <taxon>Kitasatosporales</taxon>
        <taxon>Streptomycetaceae</taxon>
        <taxon>Streptomyces</taxon>
    </lineage>
</organism>
<dbReference type="EMBL" id="JBHMAR010000002">
    <property type="protein sequence ID" value="MFB9734088.1"/>
    <property type="molecule type" value="Genomic_DNA"/>
</dbReference>
<accession>A0ABV5V8F1</accession>
<dbReference type="InterPro" id="IPR036291">
    <property type="entry name" value="NAD(P)-bd_dom_sf"/>
</dbReference>
<name>A0ABV5V8F1_9ACTN</name>
<dbReference type="InterPro" id="IPR001509">
    <property type="entry name" value="Epimerase_deHydtase"/>
</dbReference>
<sequence length="295" mass="31081">MRVFVTGATGFVGSAVVRELLDAGHQVVGLARSDRSAAALKDAGAEAHRGDLDDLDALRAGAAAADGVIHLAFVHDFDRYDEAALIDRRAIEALGEELAGSDRPFVVTSGTALVAPGRVATEEDPAHAPQAASRASEQAALAFAERGVRVSAVRLSPTVHGEGDHGFVPRLIETAREKGVSGYPGDGANRWPAVHRTDAARLFRLALESAPTGARFHGVAEEGVPVREIAEAIGRGLGLPVTSVAPEDVPGHFGWISAFWSLDIPASGRLTRERLGWEPTGEKLIADLDAGHYFR</sequence>
<feature type="domain" description="NAD-dependent epimerase/dehydratase" evidence="1">
    <location>
        <begin position="3"/>
        <end position="210"/>
    </location>
</feature>
<comment type="caution">
    <text evidence="2">The sequence shown here is derived from an EMBL/GenBank/DDBJ whole genome shotgun (WGS) entry which is preliminary data.</text>
</comment>
<proteinExistence type="predicted"/>
<dbReference type="PANTHER" id="PTHR48079:SF9">
    <property type="entry name" value="PUTATIVE-RELATED"/>
    <property type="match status" value="1"/>
</dbReference>
<reference evidence="2 3" key="1">
    <citation type="submission" date="2024-09" db="EMBL/GenBank/DDBJ databases">
        <authorList>
            <person name="Sun Q."/>
            <person name="Mori K."/>
        </authorList>
    </citation>
    <scope>NUCLEOTIDE SEQUENCE [LARGE SCALE GENOMIC DNA]</scope>
    <source>
        <strain evidence="2 3">JCM 10918</strain>
    </source>
</reference>
<gene>
    <name evidence="2" type="ORF">ACFFRO_02825</name>
</gene>
<keyword evidence="3" id="KW-1185">Reference proteome</keyword>
<dbReference type="InterPro" id="IPR051783">
    <property type="entry name" value="NAD(P)-dependent_oxidoreduct"/>
</dbReference>
<dbReference type="SUPFAM" id="SSF51735">
    <property type="entry name" value="NAD(P)-binding Rossmann-fold domains"/>
    <property type="match status" value="1"/>
</dbReference>
<evidence type="ECO:0000313" key="2">
    <source>
        <dbReference type="EMBL" id="MFB9734088.1"/>
    </source>
</evidence>
<protein>
    <submittedName>
        <fullName evidence="2">SDR family oxidoreductase</fullName>
    </submittedName>
</protein>
<evidence type="ECO:0000259" key="1">
    <source>
        <dbReference type="Pfam" id="PF01370"/>
    </source>
</evidence>
<dbReference type="CDD" id="cd05262">
    <property type="entry name" value="SDR_a7"/>
    <property type="match status" value="1"/>
</dbReference>
<dbReference type="Proteomes" id="UP001589703">
    <property type="component" value="Unassembled WGS sequence"/>
</dbReference>
<dbReference type="Gene3D" id="3.40.50.720">
    <property type="entry name" value="NAD(P)-binding Rossmann-like Domain"/>
    <property type="match status" value="1"/>
</dbReference>
<dbReference type="PANTHER" id="PTHR48079">
    <property type="entry name" value="PROTEIN YEEZ"/>
    <property type="match status" value="1"/>
</dbReference>
<dbReference type="Pfam" id="PF01370">
    <property type="entry name" value="Epimerase"/>
    <property type="match status" value="1"/>
</dbReference>
<dbReference type="RefSeq" id="WP_247462095.1">
    <property type="nucleotide sequence ID" value="NZ_JBHMAR010000002.1"/>
</dbReference>
<evidence type="ECO:0000313" key="3">
    <source>
        <dbReference type="Proteomes" id="UP001589703"/>
    </source>
</evidence>